<dbReference type="AlphaFoldDB" id="A0A2S5KV24"/>
<proteinExistence type="predicted"/>
<comment type="caution">
    <text evidence="1">The sequence shown here is derived from an EMBL/GenBank/DDBJ whole genome shotgun (WGS) entry which is preliminary data.</text>
</comment>
<accession>A0A2S5KV24</accession>
<sequence>MTDQNRPPLLYVQPTNKDNRDPDWFLTAIPLPRMHEVTVKSYQGDALSVLVKKASTELYLKVPVVLCPEHERST</sequence>
<protein>
    <submittedName>
        <fullName evidence="1">Uncharacterized protein</fullName>
    </submittedName>
</protein>
<organism evidence="1 2">
    <name type="scientific">Proteobacteria bacterium 228</name>
    <dbReference type="NCBI Taxonomy" id="2083153"/>
    <lineage>
        <taxon>Bacteria</taxon>
        <taxon>Pseudomonadati</taxon>
        <taxon>Pseudomonadota</taxon>
    </lineage>
</organism>
<dbReference type="Proteomes" id="UP000238196">
    <property type="component" value="Unassembled WGS sequence"/>
</dbReference>
<reference evidence="1 2" key="1">
    <citation type="submission" date="2018-02" db="EMBL/GenBank/DDBJ databases">
        <title>novel marine gammaproteobacteria from coastal saline agro ecosystem.</title>
        <authorList>
            <person name="Krishnan R."/>
            <person name="Ramesh Kumar N."/>
        </authorList>
    </citation>
    <scope>NUCLEOTIDE SEQUENCE [LARGE SCALE GENOMIC DNA]</scope>
    <source>
        <strain evidence="1 2">228</strain>
    </source>
</reference>
<gene>
    <name evidence="1" type="ORF">C4K68_05510</name>
</gene>
<dbReference type="EMBL" id="PRLP01000015">
    <property type="protein sequence ID" value="PPC78502.1"/>
    <property type="molecule type" value="Genomic_DNA"/>
</dbReference>
<evidence type="ECO:0000313" key="1">
    <source>
        <dbReference type="EMBL" id="PPC78502.1"/>
    </source>
</evidence>
<name>A0A2S5KV24_9PROT</name>
<evidence type="ECO:0000313" key="2">
    <source>
        <dbReference type="Proteomes" id="UP000238196"/>
    </source>
</evidence>